<sequence>MKALADDAMNNPNEKFIMKWAKNRSKISKANKQKTKVVIKTVSWMVLRFLSFERFNEFKLMRLTAPRTFFSNTCRMVRIIPKKAFYGMSATPTLNSIQDIVGIVSICRFVALMPFKLDDAMIPTQEGALRAWAPLDNPEV</sequence>
<protein>
    <submittedName>
        <fullName evidence="1">Uncharacterized protein</fullName>
    </submittedName>
</protein>
<organism evidence="1 2">
    <name type="scientific">Pestalotiopsis fici (strain W106-1 / CGMCC3.15140)</name>
    <dbReference type="NCBI Taxonomy" id="1229662"/>
    <lineage>
        <taxon>Eukaryota</taxon>
        <taxon>Fungi</taxon>
        <taxon>Dikarya</taxon>
        <taxon>Ascomycota</taxon>
        <taxon>Pezizomycotina</taxon>
        <taxon>Sordariomycetes</taxon>
        <taxon>Xylariomycetidae</taxon>
        <taxon>Amphisphaeriales</taxon>
        <taxon>Sporocadaceae</taxon>
        <taxon>Pestalotiopsis</taxon>
    </lineage>
</organism>
<dbReference type="Proteomes" id="UP000030651">
    <property type="component" value="Unassembled WGS sequence"/>
</dbReference>
<dbReference type="HOGENOM" id="CLU_1835837_0_0_1"/>
<dbReference type="AlphaFoldDB" id="W3WSI9"/>
<proteinExistence type="predicted"/>
<accession>W3WSI9</accession>
<keyword evidence="2" id="KW-1185">Reference proteome</keyword>
<name>W3WSI9_PESFW</name>
<dbReference type="InParanoid" id="W3WSI9"/>
<dbReference type="GeneID" id="19277225"/>
<evidence type="ECO:0000313" key="1">
    <source>
        <dbReference type="EMBL" id="ETS76825.1"/>
    </source>
</evidence>
<dbReference type="KEGG" id="pfy:PFICI_12212"/>
<evidence type="ECO:0000313" key="2">
    <source>
        <dbReference type="Proteomes" id="UP000030651"/>
    </source>
</evidence>
<dbReference type="EMBL" id="KI912117">
    <property type="protein sequence ID" value="ETS76825.1"/>
    <property type="molecule type" value="Genomic_DNA"/>
</dbReference>
<reference evidence="2" key="1">
    <citation type="journal article" date="2015" name="BMC Genomics">
        <title>Genomic and transcriptomic analysis of the endophytic fungus Pestalotiopsis fici reveals its lifestyle and high potential for synthesis of natural products.</title>
        <authorList>
            <person name="Wang X."/>
            <person name="Zhang X."/>
            <person name="Liu L."/>
            <person name="Xiang M."/>
            <person name="Wang W."/>
            <person name="Sun X."/>
            <person name="Che Y."/>
            <person name="Guo L."/>
            <person name="Liu G."/>
            <person name="Guo L."/>
            <person name="Wang C."/>
            <person name="Yin W.B."/>
            <person name="Stadler M."/>
            <person name="Zhang X."/>
            <person name="Liu X."/>
        </authorList>
    </citation>
    <scope>NUCLEOTIDE SEQUENCE [LARGE SCALE GENOMIC DNA]</scope>
    <source>
        <strain evidence="2">W106-1 / CGMCC3.15140</strain>
    </source>
</reference>
<dbReference type="RefSeq" id="XP_007838984.1">
    <property type="nucleotide sequence ID" value="XM_007840793.1"/>
</dbReference>
<gene>
    <name evidence="1" type="ORF">PFICI_12212</name>
</gene>